<dbReference type="InterPro" id="IPR014030">
    <property type="entry name" value="Ketoacyl_synth_N"/>
</dbReference>
<dbReference type="SUPFAM" id="SSF53901">
    <property type="entry name" value="Thiolase-like"/>
    <property type="match status" value="2"/>
</dbReference>
<dbReference type="SMART" id="SM00827">
    <property type="entry name" value="PKS_AT"/>
    <property type="match status" value="2"/>
</dbReference>
<dbReference type="Pfam" id="PF00550">
    <property type="entry name" value="PP-binding"/>
    <property type="match status" value="2"/>
</dbReference>
<feature type="domain" description="Carrier" evidence="9">
    <location>
        <begin position="1295"/>
        <end position="1370"/>
    </location>
</feature>
<evidence type="ECO:0000256" key="5">
    <source>
        <dbReference type="ARBA" id="ARBA00022737"/>
    </source>
</evidence>
<dbReference type="InterPro" id="IPR014043">
    <property type="entry name" value="Acyl_transferase_dom"/>
</dbReference>
<dbReference type="InterPro" id="IPR001227">
    <property type="entry name" value="Ac_transferase_dom_sf"/>
</dbReference>
<dbReference type="InterPro" id="IPR016036">
    <property type="entry name" value="Malonyl_transacylase_ACP-bd"/>
</dbReference>
<keyword evidence="8" id="KW-0012">Acyltransferase</keyword>
<gene>
    <name evidence="11" type="ORF">CLV40_105208</name>
</gene>
<dbReference type="InterPro" id="IPR006162">
    <property type="entry name" value="Ppantetheine_attach_site"/>
</dbReference>
<dbReference type="SMART" id="SM00823">
    <property type="entry name" value="PKS_PP"/>
    <property type="match status" value="2"/>
</dbReference>
<dbReference type="PROSITE" id="PS00606">
    <property type="entry name" value="KS3_1"/>
    <property type="match status" value="2"/>
</dbReference>
<dbReference type="PROSITE" id="PS52004">
    <property type="entry name" value="KS3_2"/>
    <property type="match status" value="2"/>
</dbReference>
<dbReference type="SMART" id="SM00822">
    <property type="entry name" value="PKS_KR"/>
    <property type="match status" value="2"/>
</dbReference>
<evidence type="ECO:0000256" key="3">
    <source>
        <dbReference type="ARBA" id="ARBA00022553"/>
    </source>
</evidence>
<dbReference type="FunFam" id="1.10.1200.10:FF:000007">
    <property type="entry name" value="Probable polyketide synthase pks17"/>
    <property type="match status" value="1"/>
</dbReference>
<dbReference type="Pfam" id="PF00109">
    <property type="entry name" value="ketoacyl-synt"/>
    <property type="match status" value="2"/>
</dbReference>
<dbReference type="InterPro" id="IPR036299">
    <property type="entry name" value="Polyketide_synth_docking_sf"/>
</dbReference>
<dbReference type="Pfam" id="PF18369">
    <property type="entry name" value="PKS_DE"/>
    <property type="match status" value="1"/>
</dbReference>
<dbReference type="InterPro" id="IPR009081">
    <property type="entry name" value="PP-bd_ACP"/>
</dbReference>
<dbReference type="InterPro" id="IPR020806">
    <property type="entry name" value="PKS_PP-bd"/>
</dbReference>
<dbReference type="Gene3D" id="3.40.47.10">
    <property type="match status" value="2"/>
</dbReference>
<dbReference type="InterPro" id="IPR015083">
    <property type="entry name" value="NorB/c/GfsB-D-like_docking"/>
</dbReference>
<dbReference type="Pfam" id="PF00698">
    <property type="entry name" value="Acyl_transf_1"/>
    <property type="match status" value="2"/>
</dbReference>
<sequence length="2842" mass="297336">MSEDKLRDYLKRVTADLHRARTRIKELTERRPEPVAVVGMSCRFPGADSPARLWELVAGGTDALTGFPADRGWDTAGLSGVLGGFLTDATDFDAGFFGISPREALAMDPQQRVALEVAWEALEGAGVDPDRLRGSDTGVFLGTNGQDYPAHLTASAAADDVVGHVATGNAASVLSGRVSYFLGLEGPSVTVDTACSSSLVALHLAARALRSGECSLALAGGVTIMATTGVFAEFAHQGALAADGRCKAFSDDADGTGWGEGAGVLVLERLADAERLGHRVLAVVRGSAVNSDGASSGLTAPNGPAQQRVITRALADAGLQASDVDAVEAHGTGTRLGDPIEAGALLATYGQGRAEPLWLGSVKSNIGHTQAAAGVAGVIKVVEAMRHGVLPRTLHVVAPSTRVAWESGAVRVLTESRPWEVDRPRRAGVSSFGISGTNAHVILEQGPDPNTVDSVGDVVVPWVLSAKDADALRAHADRLAAWPGSAGDVGWSLATTRGALAERAVVVGDSRDELVAGLSELAVRGKATGGGRLAVVFAGQGSQRTGMGQELRSRFPVFAAVLDEVCGKFGIPVAEAMISGQGLDGTGYTQAALFAYEVALYRLLESWGVRARVLLGHSIGEVVAAHLAGVWSLDDAVALVAARGRLMGELPAGGVMVALEATEEEVLPHLTAGVSLAAVNGPRALVVSGDEDEVADVVANFADRRAKRLPVSHAFHSPLMDPMLARFREVAEGLTYHEPTVPVLSNVTGGLVSTELTDPEYWVRHVRATVRFADCVAALDADAVVEIGPKAVLAPVIQEPAVVPLARRGISEDRAVLAGVGALWTRGVEVDWSRTFDGAAPRAIDLPTYPFQRTRFWPAPPVDTGDDWRYDVTWEPLEVPADGSLTGTWIVVAGDGIDPTTCVEALTARGADVVVRDGLMPGDAPTGVVALLDGTADPADALWSAVTLARSVIEAGSTLWLATTGSSPTGSALWGLGRVIGLEHRAHWGGVLDIDGDRWRAVADVLAAGLDDTEFAVRADGVLARRLGVQRVEGAARPPRLAGGTVIVTGGTGALGTRVARWLAGRGVTRLVLVTRSGRDTAAALRADLPGVTIDVVACDVADAAAVRALVAGLPEVRGVVHTAGVVADVPLADLDRDTFEHGTRAKVDGARNLHEAVGDVELFVVFSSVSAVWGAAGQAAYAAANAYLDGLIAHRRDLGLTGTSVAWGPWAGGGMAAADGIARLLTDRGLRLMDPDTAIAALGRAVDHGLRHSVVADVDWPRLAGVFDVVGLARLFAPLLPEPETTGTVELTPDAVAALVRAQVAAVLGYPDATAVEMDRPFRDLGFDSLTAVEFRDRFRAASGLPITSTAVYDYPTPRRLVDHLLADQVVEVIETAVADEPIAVVGMACRLPGGITGPGQLWELVADGGSVLGPFPVDRGWDPALTGLGGFLDDAAGFDAAFFGISPREALAMDPQQRLALECAWEALERAGIDPTSLRGTETGVFLGLSHQDYGPRLHEPTPETEGYLLTGSAQGIASGRIAYALGLEGPAVSLDTACSSSLVALHQAVRALRRGECALALAGGVTVMTTPGAFGEFERQGGLAPDGRCKAFSDDADGTGWSEGVGFVAVERLSDARRLGHPVLALVRGTAVNSDGASNGLTAPNGPAQQRVIRRALADAGLRAADVDAVEAHGTGTRLGDPIEAGALLATYGQDRAGQPLWLGSLKSNLGHTQAAAGVIGVIKMVEAMRHGVLPATLHAGTRSSHVDWDAGAVELLTSARAWDVDRPRRAGVSAFGLSGTNAHVILEQGPPVEGPAEAGAGVAPWVLSAKTGEALDASIGRMARVPGSATEVGWSLATGRSTFDHRAVLLGTTVVRGYADSAGRPAIVFSGQGSQRAGMGRELRARFPVFAEVFDEVCARFDLPVAHAAATGENLDDTEYTQPALFAYQVALYRLIESWGVRPAAVLGHSIGELAAAHVAGLWSLDDACALVAARGRLMASLPPGGAMVSLTATEEEVAPLLPAGVAIAAVNGPHSVVVSGAESAVSVLIGHFPDRRTKRLAVSHAFHSALMDPILDDFRRVAEGLTYHAPAIPVISNVTGKFATDELTNPGYWVTHIRDTVRFAEGVATAARTGVADTVIEISPRPALSPAIRELAPDLTLAALADPAVPEDHAVLAGLAHHWTAGGTVDWSALFPATTRHADLPTYPFRHQRFWLNPTTPTASDSPFWDVVNRQDPRHLAAELGVAETATLPEILKALAGWHDNRATSPLDNLRYRAEWLPTTPAAPSTSPGDWLVVLPAAPTALTGRVLRTLAARGFAVTTLDARDRAGLATELRDLDGDFAGVLSLLALADSPDAAPDLAVLTATMTLLQAIGDAGLTTRLWCVTRDAAGPTTSDPARVPLWGFGRTAALEYPHHWGGLVDLPAAPADHHLDRLCDTLSAPDAEDQTALRAHSTYTRRILPAPAPRTGSPWTPRGTVLVSGGTGALGAHVARWLVDRGAEHVLLLGRTGREPEWVAPLRDRAKITVEACDVADADRLREVLDAVPDLSAVIHAAGVLDDGVLATMSPDQLDAVLAPKAVGAWNLHRLTSNLDRFVLFSSVAAVWGNAGQANYAAANAYLDGLAEHRRARGLPAAMVGWGPWPDGGMAADAAVTRRMARAGMTALRPDQALDVLGQVLDGDEHALTVVDLDWSRFATWHTETRPSALFDRLVTRAEPDPEQAEPELVDLRPADRERLLLHRVRAAAASVLGHGSANVVIPRQRFTDLGFDSLTAVELRNRLTEATGLDLPATLVFDYPTPVALADELNRRFPATGGEVRVSFGEPVPETGPGSLDDEFAAMNAEELIRLALGDQR</sequence>
<accession>A0A2S6GTA4</accession>
<dbReference type="InterPro" id="IPR032821">
    <property type="entry name" value="PKS_assoc"/>
</dbReference>
<keyword evidence="7" id="KW-0511">Multifunctional enzyme</keyword>
<dbReference type="InterPro" id="IPR018201">
    <property type="entry name" value="Ketoacyl_synth_AS"/>
</dbReference>
<dbReference type="GO" id="GO:0006633">
    <property type="term" value="P:fatty acid biosynthetic process"/>
    <property type="evidence" value="ECO:0007669"/>
    <property type="project" value="InterPro"/>
</dbReference>
<dbReference type="PANTHER" id="PTHR43775">
    <property type="entry name" value="FATTY ACID SYNTHASE"/>
    <property type="match status" value="1"/>
</dbReference>
<dbReference type="SUPFAM" id="SSF55048">
    <property type="entry name" value="Probable ACP-binding domain of malonyl-CoA ACP transacylase"/>
    <property type="match status" value="2"/>
</dbReference>
<dbReference type="CDD" id="cd08952">
    <property type="entry name" value="KR_1_SDR_x"/>
    <property type="match status" value="2"/>
</dbReference>
<dbReference type="GO" id="GO:0004312">
    <property type="term" value="F:fatty acid synthase activity"/>
    <property type="evidence" value="ECO:0007669"/>
    <property type="project" value="TreeGrafter"/>
</dbReference>
<dbReference type="Gene3D" id="3.30.70.3290">
    <property type="match status" value="2"/>
</dbReference>
<protein>
    <submittedName>
        <fullName evidence="11">Acyl transferase domain-containing protein</fullName>
    </submittedName>
</protein>
<dbReference type="Gene3D" id="3.40.50.720">
    <property type="entry name" value="NAD(P)-binding Rossmann-like Domain"/>
    <property type="match status" value="2"/>
</dbReference>
<evidence type="ECO:0000256" key="1">
    <source>
        <dbReference type="ARBA" id="ARBA00001957"/>
    </source>
</evidence>
<keyword evidence="3" id="KW-0597">Phosphoprotein</keyword>
<keyword evidence="2" id="KW-0596">Phosphopantetheine</keyword>
<dbReference type="Pfam" id="PF16197">
    <property type="entry name" value="KAsynt_C_assoc"/>
    <property type="match status" value="2"/>
</dbReference>
<dbReference type="Gene3D" id="1.10.1200.10">
    <property type="entry name" value="ACP-like"/>
    <property type="match status" value="2"/>
</dbReference>
<dbReference type="FunFam" id="3.40.47.10:FF:000019">
    <property type="entry name" value="Polyketide synthase type I"/>
    <property type="match status" value="2"/>
</dbReference>
<keyword evidence="6" id="KW-0045">Antibiotic biosynthesis</keyword>
<evidence type="ECO:0000256" key="6">
    <source>
        <dbReference type="ARBA" id="ARBA00023194"/>
    </source>
</evidence>
<dbReference type="InterPro" id="IPR020841">
    <property type="entry name" value="PKS_Beta-ketoAc_synthase_dom"/>
</dbReference>
<dbReference type="Gene3D" id="3.40.366.10">
    <property type="entry name" value="Malonyl-Coenzyme A Acyl Carrier Protein, domain 2"/>
    <property type="match status" value="2"/>
</dbReference>
<dbReference type="Pfam" id="PF08990">
    <property type="entry name" value="Docking"/>
    <property type="match status" value="1"/>
</dbReference>
<dbReference type="InterPro" id="IPR057326">
    <property type="entry name" value="KR_dom"/>
</dbReference>
<dbReference type="CDD" id="cd00833">
    <property type="entry name" value="PKS"/>
    <property type="match status" value="2"/>
</dbReference>
<dbReference type="InterPro" id="IPR050091">
    <property type="entry name" value="PKS_NRPS_Biosynth_Enz"/>
</dbReference>
<dbReference type="InterPro" id="IPR041618">
    <property type="entry name" value="PKS_DE"/>
</dbReference>
<dbReference type="PROSITE" id="PS50075">
    <property type="entry name" value="CARRIER"/>
    <property type="match status" value="2"/>
</dbReference>
<dbReference type="EMBL" id="PTIX01000005">
    <property type="protein sequence ID" value="PPK68485.1"/>
    <property type="molecule type" value="Genomic_DNA"/>
</dbReference>
<dbReference type="Pfam" id="PF02801">
    <property type="entry name" value="Ketoacyl-synt_C"/>
    <property type="match status" value="2"/>
</dbReference>
<organism evidence="11 12">
    <name type="scientific">Actinokineospora auranticolor</name>
    <dbReference type="NCBI Taxonomy" id="155976"/>
    <lineage>
        <taxon>Bacteria</taxon>
        <taxon>Bacillati</taxon>
        <taxon>Actinomycetota</taxon>
        <taxon>Actinomycetes</taxon>
        <taxon>Pseudonocardiales</taxon>
        <taxon>Pseudonocardiaceae</taxon>
        <taxon>Actinokineospora</taxon>
    </lineage>
</organism>
<dbReference type="SUPFAM" id="SSF47336">
    <property type="entry name" value="ACP-like"/>
    <property type="match status" value="2"/>
</dbReference>
<keyword evidence="12" id="KW-1185">Reference proteome</keyword>
<proteinExistence type="predicted"/>
<evidence type="ECO:0000256" key="2">
    <source>
        <dbReference type="ARBA" id="ARBA00022450"/>
    </source>
</evidence>
<dbReference type="GO" id="GO:0031177">
    <property type="term" value="F:phosphopantetheine binding"/>
    <property type="evidence" value="ECO:0007669"/>
    <property type="project" value="InterPro"/>
</dbReference>
<dbReference type="PROSITE" id="PS00012">
    <property type="entry name" value="PHOSPHOPANTETHEINE"/>
    <property type="match status" value="1"/>
</dbReference>
<evidence type="ECO:0000256" key="7">
    <source>
        <dbReference type="ARBA" id="ARBA00023268"/>
    </source>
</evidence>
<dbReference type="GO" id="GO:0033068">
    <property type="term" value="P:macrolide biosynthetic process"/>
    <property type="evidence" value="ECO:0007669"/>
    <property type="project" value="UniProtKB-ARBA"/>
</dbReference>
<dbReference type="SMART" id="SM00825">
    <property type="entry name" value="PKS_KS"/>
    <property type="match status" value="2"/>
</dbReference>
<dbReference type="InterPro" id="IPR016039">
    <property type="entry name" value="Thiolase-like"/>
</dbReference>
<dbReference type="SUPFAM" id="SSF52151">
    <property type="entry name" value="FabD/lysophospholipase-like"/>
    <property type="match status" value="2"/>
</dbReference>
<dbReference type="InterPro" id="IPR036291">
    <property type="entry name" value="NAD(P)-bd_dom_sf"/>
</dbReference>
<dbReference type="Gene3D" id="6.10.140.1830">
    <property type="match status" value="1"/>
</dbReference>
<evidence type="ECO:0000259" key="9">
    <source>
        <dbReference type="PROSITE" id="PS50075"/>
    </source>
</evidence>
<comment type="cofactor">
    <cofactor evidence="1">
        <name>pantetheine 4'-phosphate</name>
        <dbReference type="ChEBI" id="CHEBI:47942"/>
    </cofactor>
</comment>
<dbReference type="InterPro" id="IPR016035">
    <property type="entry name" value="Acyl_Trfase/lysoPLipase"/>
</dbReference>
<dbReference type="GO" id="GO:0004315">
    <property type="term" value="F:3-oxoacyl-[acyl-carrier-protein] synthase activity"/>
    <property type="evidence" value="ECO:0007669"/>
    <property type="project" value="InterPro"/>
</dbReference>
<comment type="caution">
    <text evidence="11">The sequence shown here is derived from an EMBL/GenBank/DDBJ whole genome shotgun (WGS) entry which is preliminary data.</text>
</comment>
<reference evidence="11 12" key="1">
    <citation type="submission" date="2018-02" db="EMBL/GenBank/DDBJ databases">
        <title>Genomic Encyclopedia of Archaeal and Bacterial Type Strains, Phase II (KMG-II): from individual species to whole genera.</title>
        <authorList>
            <person name="Goeker M."/>
        </authorList>
    </citation>
    <scope>NUCLEOTIDE SEQUENCE [LARGE SCALE GENOMIC DNA]</scope>
    <source>
        <strain evidence="11 12">YU 961-1</strain>
    </source>
</reference>
<feature type="domain" description="Ketosynthase family 3 (KS3)" evidence="10">
    <location>
        <begin position="1381"/>
        <end position="1792"/>
    </location>
</feature>
<evidence type="ECO:0000313" key="12">
    <source>
        <dbReference type="Proteomes" id="UP000239203"/>
    </source>
</evidence>
<keyword evidence="4 11" id="KW-0808">Transferase</keyword>
<dbReference type="SUPFAM" id="SSF51735">
    <property type="entry name" value="NAD(P)-binding Rossmann-fold domains"/>
    <property type="match status" value="4"/>
</dbReference>
<dbReference type="Pfam" id="PF08659">
    <property type="entry name" value="KR"/>
    <property type="match status" value="2"/>
</dbReference>
<keyword evidence="5" id="KW-0677">Repeat</keyword>
<evidence type="ECO:0000256" key="8">
    <source>
        <dbReference type="ARBA" id="ARBA00023315"/>
    </source>
</evidence>
<dbReference type="InterPro" id="IPR036736">
    <property type="entry name" value="ACP-like_sf"/>
</dbReference>
<evidence type="ECO:0000259" key="10">
    <source>
        <dbReference type="PROSITE" id="PS52004"/>
    </source>
</evidence>
<dbReference type="InterPro" id="IPR013968">
    <property type="entry name" value="PKS_KR"/>
</dbReference>
<evidence type="ECO:0000313" key="11">
    <source>
        <dbReference type="EMBL" id="PPK68485.1"/>
    </source>
</evidence>
<dbReference type="Proteomes" id="UP000239203">
    <property type="component" value="Unassembled WGS sequence"/>
</dbReference>
<dbReference type="SMART" id="SM01294">
    <property type="entry name" value="PKS_PP_betabranch"/>
    <property type="match status" value="2"/>
</dbReference>
<feature type="domain" description="Ketosynthase family 3 (KS3)" evidence="10">
    <location>
        <begin position="32"/>
        <end position="445"/>
    </location>
</feature>
<dbReference type="SUPFAM" id="SSF101173">
    <property type="entry name" value="Docking domain B of the erythromycin polyketide synthase (DEBS)"/>
    <property type="match status" value="1"/>
</dbReference>
<dbReference type="NCBIfam" id="NF045894">
    <property type="entry name" value="PKS_plus_SDR"/>
    <property type="match status" value="1"/>
</dbReference>
<dbReference type="InterPro" id="IPR014031">
    <property type="entry name" value="Ketoacyl_synth_C"/>
</dbReference>
<name>A0A2S6GTA4_9PSEU</name>
<feature type="domain" description="Carrier" evidence="9">
    <location>
        <begin position="2723"/>
        <end position="2798"/>
    </location>
</feature>
<dbReference type="PANTHER" id="PTHR43775:SF51">
    <property type="entry name" value="INACTIVE PHENOLPHTHIOCEROL SYNTHESIS POLYKETIDE SYNTHASE TYPE I PKS1-RELATED"/>
    <property type="match status" value="1"/>
</dbReference>
<evidence type="ECO:0000256" key="4">
    <source>
        <dbReference type="ARBA" id="ARBA00022679"/>
    </source>
</evidence>